<dbReference type="EMBL" id="JACSPP010000037">
    <property type="protein sequence ID" value="MBD8041056.1"/>
    <property type="molecule type" value="Genomic_DNA"/>
</dbReference>
<dbReference type="CDD" id="cd00383">
    <property type="entry name" value="trans_reg_C"/>
    <property type="match status" value="1"/>
</dbReference>
<feature type="domain" description="OmpR/PhoB-type" evidence="4">
    <location>
        <begin position="222"/>
        <end position="321"/>
    </location>
</feature>
<evidence type="ECO:0000259" key="4">
    <source>
        <dbReference type="PROSITE" id="PS51755"/>
    </source>
</evidence>
<evidence type="ECO:0000313" key="6">
    <source>
        <dbReference type="Proteomes" id="UP000620874"/>
    </source>
</evidence>
<accession>A0ABR8YA18</accession>
<dbReference type="Proteomes" id="UP000620874">
    <property type="component" value="Unassembled WGS sequence"/>
</dbReference>
<protein>
    <submittedName>
        <fullName evidence="5">Winged helix-turn-helix transcriptional regulator</fullName>
    </submittedName>
</protein>
<dbReference type="PROSITE" id="PS51755">
    <property type="entry name" value="OMPR_PHOB"/>
    <property type="match status" value="1"/>
</dbReference>
<gene>
    <name evidence="5" type="ORF">H9625_11545</name>
</gene>
<dbReference type="SUPFAM" id="SSF46894">
    <property type="entry name" value="C-terminal effector domain of the bipartite response regulators"/>
    <property type="match status" value="1"/>
</dbReference>
<keyword evidence="3" id="KW-0812">Transmembrane</keyword>
<sequence>MDKLKKKYILILALTIICTVATGGCIYFNLCTANQKIAQKADHALLSALYTDFYQRLLAGGIHTNQTKNVPKKRIKTYRTMTERGDTTYVFEDSIDIDTAKFIIKQHHMAYYKPIHPDKLNDLFQDELAKNDIGGESGIVYIYKGKATYSNNDSISPSKATYCTPLQYIDYPPSIQIQAWADYGILSVWNHLNAFLSLLIALCLIGIAALGRWFYKLHKACKIKAKLNSRIQCDEIKQTCTIEGTVYSLVPQDLKLLKMFIQAENQYLSRETIKQAFWKNSSYESANSNLNTHINRLRQILKLHEGYDLITHKGKGYTLVMPE</sequence>
<organism evidence="5 6">
    <name type="scientific">Phocaeicola intestinalis</name>
    <dbReference type="NCBI Taxonomy" id="2762212"/>
    <lineage>
        <taxon>Bacteria</taxon>
        <taxon>Pseudomonadati</taxon>
        <taxon>Bacteroidota</taxon>
        <taxon>Bacteroidia</taxon>
        <taxon>Bacteroidales</taxon>
        <taxon>Bacteroidaceae</taxon>
        <taxon>Phocaeicola</taxon>
    </lineage>
</organism>
<dbReference type="Pfam" id="PF00486">
    <property type="entry name" value="Trans_reg_C"/>
    <property type="match status" value="1"/>
</dbReference>
<evidence type="ECO:0000313" key="5">
    <source>
        <dbReference type="EMBL" id="MBD8041056.1"/>
    </source>
</evidence>
<dbReference type="InterPro" id="IPR001867">
    <property type="entry name" value="OmpR/PhoB-type_DNA-bd"/>
</dbReference>
<name>A0ABR8YA18_9BACT</name>
<keyword evidence="1 2" id="KW-0238">DNA-binding</keyword>
<dbReference type="PROSITE" id="PS51257">
    <property type="entry name" value="PROKAR_LIPOPROTEIN"/>
    <property type="match status" value="1"/>
</dbReference>
<feature type="transmembrane region" description="Helical" evidence="3">
    <location>
        <begin position="194"/>
        <end position="215"/>
    </location>
</feature>
<dbReference type="SMART" id="SM00862">
    <property type="entry name" value="Trans_reg_C"/>
    <property type="match status" value="1"/>
</dbReference>
<evidence type="ECO:0000256" key="2">
    <source>
        <dbReference type="PROSITE-ProRule" id="PRU01091"/>
    </source>
</evidence>
<keyword evidence="3" id="KW-1133">Transmembrane helix</keyword>
<keyword evidence="3" id="KW-0472">Membrane</keyword>
<reference evidence="5 6" key="1">
    <citation type="submission" date="2020-08" db="EMBL/GenBank/DDBJ databases">
        <title>A Genomic Blueprint of the Chicken Gut Microbiome.</title>
        <authorList>
            <person name="Gilroy R."/>
            <person name="Ravi A."/>
            <person name="Getino M."/>
            <person name="Pursley I."/>
            <person name="Horton D.L."/>
            <person name="Alikhan N.-F."/>
            <person name="Baker D."/>
            <person name="Gharbi K."/>
            <person name="Hall N."/>
            <person name="Watson M."/>
            <person name="Adriaenssens E.M."/>
            <person name="Foster-Nyarko E."/>
            <person name="Jarju S."/>
            <person name="Secka A."/>
            <person name="Antonio M."/>
            <person name="Oren A."/>
            <person name="Chaudhuri R."/>
            <person name="La Ragione R.M."/>
            <person name="Hildebrand F."/>
            <person name="Pallen M.J."/>
        </authorList>
    </citation>
    <scope>NUCLEOTIDE SEQUENCE [LARGE SCALE GENOMIC DNA]</scope>
    <source>
        <strain evidence="5 6">Sa1CVN1</strain>
    </source>
</reference>
<dbReference type="InterPro" id="IPR036388">
    <property type="entry name" value="WH-like_DNA-bd_sf"/>
</dbReference>
<comment type="caution">
    <text evidence="5">The sequence shown here is derived from an EMBL/GenBank/DDBJ whole genome shotgun (WGS) entry which is preliminary data.</text>
</comment>
<dbReference type="Gene3D" id="1.10.10.10">
    <property type="entry name" value="Winged helix-like DNA-binding domain superfamily/Winged helix DNA-binding domain"/>
    <property type="match status" value="1"/>
</dbReference>
<evidence type="ECO:0000256" key="3">
    <source>
        <dbReference type="SAM" id="Phobius"/>
    </source>
</evidence>
<keyword evidence="6" id="KW-1185">Reference proteome</keyword>
<dbReference type="InterPro" id="IPR016032">
    <property type="entry name" value="Sig_transdc_resp-reg_C-effctor"/>
</dbReference>
<feature type="DNA-binding region" description="OmpR/PhoB-type" evidence="2">
    <location>
        <begin position="222"/>
        <end position="321"/>
    </location>
</feature>
<evidence type="ECO:0000256" key="1">
    <source>
        <dbReference type="ARBA" id="ARBA00023125"/>
    </source>
</evidence>
<proteinExistence type="predicted"/>
<dbReference type="RefSeq" id="WP_191764437.1">
    <property type="nucleotide sequence ID" value="NZ_JACSPP010000037.1"/>
</dbReference>